<evidence type="ECO:0000259" key="10">
    <source>
        <dbReference type="Pfam" id="PF08240"/>
    </source>
</evidence>
<dbReference type="AlphaFoldDB" id="A0A9W9ITZ2"/>
<reference evidence="11" key="1">
    <citation type="submission" date="2022-11" db="EMBL/GenBank/DDBJ databases">
        <authorList>
            <person name="Petersen C."/>
        </authorList>
    </citation>
    <scope>NUCLEOTIDE SEQUENCE</scope>
    <source>
        <strain evidence="11">IBT 21917</strain>
    </source>
</reference>
<evidence type="ECO:0008006" key="13">
    <source>
        <dbReference type="Google" id="ProtNLM"/>
    </source>
</evidence>
<protein>
    <recommendedName>
        <fullName evidence="13">Enoyl reductase (ER) domain-containing protein</fullName>
    </recommendedName>
</protein>
<dbReference type="InterPro" id="IPR013154">
    <property type="entry name" value="ADH-like_N"/>
</dbReference>
<evidence type="ECO:0000256" key="4">
    <source>
        <dbReference type="ARBA" id="ARBA00022723"/>
    </source>
</evidence>
<dbReference type="Pfam" id="PF08240">
    <property type="entry name" value="ADH_N"/>
    <property type="match status" value="1"/>
</dbReference>
<comment type="similarity">
    <text evidence="3 8">Belongs to the zinc-containing alcohol dehydrogenase family.</text>
</comment>
<proteinExistence type="inferred from homology"/>
<evidence type="ECO:0000256" key="7">
    <source>
        <dbReference type="ARBA" id="ARBA00023027"/>
    </source>
</evidence>
<dbReference type="PANTHER" id="PTHR43161">
    <property type="entry name" value="SORBITOL DEHYDROGENASE"/>
    <property type="match status" value="1"/>
</dbReference>
<dbReference type="PROSITE" id="PS00059">
    <property type="entry name" value="ADH_ZINC"/>
    <property type="match status" value="1"/>
</dbReference>
<dbReference type="EMBL" id="JAPQKO010000001">
    <property type="protein sequence ID" value="KAJ5183979.1"/>
    <property type="molecule type" value="Genomic_DNA"/>
</dbReference>
<dbReference type="FunFam" id="3.40.50.720:FF:000068">
    <property type="entry name" value="Sorbitol dehydrogenase"/>
    <property type="match status" value="1"/>
</dbReference>
<dbReference type="InterPro" id="IPR011032">
    <property type="entry name" value="GroES-like_sf"/>
</dbReference>
<dbReference type="Gene3D" id="3.90.180.10">
    <property type="entry name" value="Medium-chain alcohol dehydrogenases, catalytic domain"/>
    <property type="match status" value="1"/>
</dbReference>
<organism evidence="11 12">
    <name type="scientific">Penicillium capsulatum</name>
    <dbReference type="NCBI Taxonomy" id="69766"/>
    <lineage>
        <taxon>Eukaryota</taxon>
        <taxon>Fungi</taxon>
        <taxon>Dikarya</taxon>
        <taxon>Ascomycota</taxon>
        <taxon>Pezizomycotina</taxon>
        <taxon>Eurotiomycetes</taxon>
        <taxon>Eurotiomycetidae</taxon>
        <taxon>Eurotiales</taxon>
        <taxon>Aspergillaceae</taxon>
        <taxon>Penicillium</taxon>
    </lineage>
</organism>
<comment type="caution">
    <text evidence="11">The sequence shown here is derived from an EMBL/GenBank/DDBJ whole genome shotgun (WGS) entry which is preliminary data.</text>
</comment>
<sequence length="389" mass="41449">MAPSVLVDQPSGEPIAVGPKSLDRAVIKGSHPNPSLQVTADHQLKSVDAPIYAPGKDEVLLHIKATGICGSDIHFWKSGRIGSLVFEGDCIIGHEASGIVLQCGDGVGHLKPGDRVAVEPGVPCEHCFLCDEGRYNLCEDVQFSGVYPYHGTMQRYKVHPAKWLHKLPDNVSFAEGALLEPLSVVMHGVKSAGLSLGRGVVVCGAGPIGLIALAAARASGAHPIVVTDLEPARLAFAKDFVPSCITYQVDRTKDAEGNAQAIRALFGSSEYVAPETVLECTGVESSVCTAAYTARRGGKVMVIGMGKAIMNNFPFMHISLAEIDLRFINRYRDTWPPAIACLSGGILDLKKLVSHVFPLEKAQDALHLCADTRNGSIKVLVVDDQEATL</sequence>
<dbReference type="SUPFAM" id="SSF51735">
    <property type="entry name" value="NAD(P)-binding Rossmann-fold domains"/>
    <property type="match status" value="1"/>
</dbReference>
<dbReference type="InterPro" id="IPR045306">
    <property type="entry name" value="SDH-like"/>
</dbReference>
<gene>
    <name evidence="11" type="ORF">N7492_001595</name>
</gene>
<evidence type="ECO:0000259" key="9">
    <source>
        <dbReference type="Pfam" id="PF00107"/>
    </source>
</evidence>
<evidence type="ECO:0000256" key="1">
    <source>
        <dbReference type="ARBA" id="ARBA00001947"/>
    </source>
</evidence>
<dbReference type="SUPFAM" id="SSF50129">
    <property type="entry name" value="GroES-like"/>
    <property type="match status" value="1"/>
</dbReference>
<evidence type="ECO:0000256" key="6">
    <source>
        <dbReference type="ARBA" id="ARBA00023002"/>
    </source>
</evidence>
<evidence type="ECO:0000256" key="3">
    <source>
        <dbReference type="ARBA" id="ARBA00008072"/>
    </source>
</evidence>
<dbReference type="InterPro" id="IPR002328">
    <property type="entry name" value="ADH_Zn_CS"/>
</dbReference>
<comment type="cofactor">
    <cofactor evidence="1 8">
        <name>Zn(2+)</name>
        <dbReference type="ChEBI" id="CHEBI:29105"/>
    </cofactor>
</comment>
<keyword evidence="4 8" id="KW-0479">Metal-binding</keyword>
<dbReference type="InterPro" id="IPR013149">
    <property type="entry name" value="ADH-like_C"/>
</dbReference>
<evidence type="ECO:0000313" key="11">
    <source>
        <dbReference type="EMBL" id="KAJ5183979.1"/>
    </source>
</evidence>
<dbReference type="Pfam" id="PF00107">
    <property type="entry name" value="ADH_zinc_N"/>
    <property type="match status" value="1"/>
</dbReference>
<keyword evidence="7" id="KW-0520">NAD</keyword>
<dbReference type="GO" id="GO:0008270">
    <property type="term" value="F:zinc ion binding"/>
    <property type="evidence" value="ECO:0007669"/>
    <property type="project" value="InterPro"/>
</dbReference>
<dbReference type="GO" id="GO:0003939">
    <property type="term" value="F:L-iditol 2-dehydrogenase (NAD+) activity"/>
    <property type="evidence" value="ECO:0007669"/>
    <property type="project" value="TreeGrafter"/>
</dbReference>
<reference evidence="11" key="2">
    <citation type="journal article" date="2023" name="IMA Fungus">
        <title>Comparative genomic study of the Penicillium genus elucidates a diverse pangenome and 15 lateral gene transfer events.</title>
        <authorList>
            <person name="Petersen C."/>
            <person name="Sorensen T."/>
            <person name="Nielsen M.R."/>
            <person name="Sondergaard T.E."/>
            <person name="Sorensen J.L."/>
            <person name="Fitzpatrick D.A."/>
            <person name="Frisvad J.C."/>
            <person name="Nielsen K.L."/>
        </authorList>
    </citation>
    <scope>NUCLEOTIDE SEQUENCE</scope>
    <source>
        <strain evidence="11">IBT 21917</strain>
    </source>
</reference>
<dbReference type="OrthoDB" id="2148442at2759"/>
<keyword evidence="12" id="KW-1185">Reference proteome</keyword>
<name>A0A9W9ITZ2_9EURO</name>
<evidence type="ECO:0000256" key="5">
    <source>
        <dbReference type="ARBA" id="ARBA00022833"/>
    </source>
</evidence>
<dbReference type="InterPro" id="IPR036291">
    <property type="entry name" value="NAD(P)-bd_dom_sf"/>
</dbReference>
<accession>A0A9W9ITZ2</accession>
<keyword evidence="5 8" id="KW-0862">Zinc</keyword>
<evidence type="ECO:0000256" key="8">
    <source>
        <dbReference type="RuleBase" id="RU361277"/>
    </source>
</evidence>
<dbReference type="PANTHER" id="PTHR43161:SF4">
    <property type="entry name" value="D-XYLULOSE REDUCTASE"/>
    <property type="match status" value="1"/>
</dbReference>
<keyword evidence="6" id="KW-0560">Oxidoreductase</keyword>
<feature type="domain" description="Alcohol dehydrogenase-like N-terminal" evidence="10">
    <location>
        <begin position="55"/>
        <end position="169"/>
    </location>
</feature>
<feature type="domain" description="Alcohol dehydrogenase-like C-terminal" evidence="9">
    <location>
        <begin position="207"/>
        <end position="342"/>
    </location>
</feature>
<evidence type="ECO:0000256" key="2">
    <source>
        <dbReference type="ARBA" id="ARBA00004921"/>
    </source>
</evidence>
<comment type="pathway">
    <text evidence="2">Carbohydrate degradation.</text>
</comment>
<dbReference type="Gene3D" id="3.40.50.720">
    <property type="entry name" value="NAD(P)-binding Rossmann-like Domain"/>
    <property type="match status" value="1"/>
</dbReference>
<dbReference type="GO" id="GO:0006062">
    <property type="term" value="P:sorbitol catabolic process"/>
    <property type="evidence" value="ECO:0007669"/>
    <property type="project" value="TreeGrafter"/>
</dbReference>
<dbReference type="CDD" id="cd05285">
    <property type="entry name" value="sorbitol_DH"/>
    <property type="match status" value="1"/>
</dbReference>
<dbReference type="Proteomes" id="UP001146351">
    <property type="component" value="Unassembled WGS sequence"/>
</dbReference>
<evidence type="ECO:0000313" key="12">
    <source>
        <dbReference type="Proteomes" id="UP001146351"/>
    </source>
</evidence>